<evidence type="ECO:0000256" key="7">
    <source>
        <dbReference type="ARBA" id="ARBA00023004"/>
    </source>
</evidence>
<dbReference type="GO" id="GO:0005524">
    <property type="term" value="F:ATP binding"/>
    <property type="evidence" value="ECO:0007669"/>
    <property type="project" value="UniProtKB-KW"/>
</dbReference>
<evidence type="ECO:0000256" key="9">
    <source>
        <dbReference type="ARBA" id="ARBA00023136"/>
    </source>
</evidence>
<dbReference type="CDD" id="cd03214">
    <property type="entry name" value="ABC_Iron-Siderophores_B12_Hemin"/>
    <property type="match status" value="1"/>
</dbReference>
<dbReference type="InterPro" id="IPR027417">
    <property type="entry name" value="P-loop_NTPase"/>
</dbReference>
<proteinExistence type="predicted"/>
<evidence type="ECO:0000259" key="10">
    <source>
        <dbReference type="PROSITE" id="PS50893"/>
    </source>
</evidence>
<dbReference type="SUPFAM" id="SSF52540">
    <property type="entry name" value="P-loop containing nucleoside triphosphate hydrolases"/>
    <property type="match status" value="1"/>
</dbReference>
<dbReference type="InterPro" id="IPR003439">
    <property type="entry name" value="ABC_transporter-like_ATP-bd"/>
</dbReference>
<dbReference type="InterPro" id="IPR003593">
    <property type="entry name" value="AAA+_ATPase"/>
</dbReference>
<gene>
    <name evidence="11" type="ORF">AERYTH_11910</name>
</gene>
<dbReference type="KEGG" id="aer:AERYTH_11910"/>
<dbReference type="PANTHER" id="PTHR42771:SF12">
    <property type="entry name" value="FE(3+) DICITRATE TRANSPORT ATP-BINDING PROTEIN FECE-RELATED"/>
    <property type="match status" value="1"/>
</dbReference>
<evidence type="ECO:0000256" key="1">
    <source>
        <dbReference type="ARBA" id="ARBA00004202"/>
    </source>
</evidence>
<evidence type="ECO:0000256" key="2">
    <source>
        <dbReference type="ARBA" id="ARBA00022448"/>
    </source>
</evidence>
<keyword evidence="4" id="KW-0410">Iron transport</keyword>
<evidence type="ECO:0000256" key="4">
    <source>
        <dbReference type="ARBA" id="ARBA00022496"/>
    </source>
</evidence>
<evidence type="ECO:0000256" key="3">
    <source>
        <dbReference type="ARBA" id="ARBA00022475"/>
    </source>
</evidence>
<dbReference type="Proteomes" id="UP000067689">
    <property type="component" value="Chromosome"/>
</dbReference>
<feature type="domain" description="ABC transporter" evidence="10">
    <location>
        <begin position="12"/>
        <end position="247"/>
    </location>
</feature>
<dbReference type="GO" id="GO:0016887">
    <property type="term" value="F:ATP hydrolysis activity"/>
    <property type="evidence" value="ECO:0007669"/>
    <property type="project" value="InterPro"/>
</dbReference>
<dbReference type="PATRIC" id="fig|2041.4.peg.2483"/>
<keyword evidence="7" id="KW-0408">Iron</keyword>
<dbReference type="PROSITE" id="PS00211">
    <property type="entry name" value="ABC_TRANSPORTER_1"/>
    <property type="match status" value="1"/>
</dbReference>
<name>A0A0U3T3M8_9ACTN</name>
<dbReference type="EMBL" id="CP011502">
    <property type="protein sequence ID" value="ALX05354.1"/>
    <property type="molecule type" value="Genomic_DNA"/>
</dbReference>
<dbReference type="GO" id="GO:0005886">
    <property type="term" value="C:plasma membrane"/>
    <property type="evidence" value="ECO:0007669"/>
    <property type="project" value="UniProtKB-SubCell"/>
</dbReference>
<dbReference type="FunFam" id="3.40.50.300:FF:000134">
    <property type="entry name" value="Iron-enterobactin ABC transporter ATP-binding protein"/>
    <property type="match status" value="1"/>
</dbReference>
<evidence type="ECO:0000256" key="6">
    <source>
        <dbReference type="ARBA" id="ARBA00022840"/>
    </source>
</evidence>
<keyword evidence="8" id="KW-0406">Ion transport</keyword>
<keyword evidence="9" id="KW-0472">Membrane</keyword>
<reference evidence="11 12" key="1">
    <citation type="journal article" date="1991" name="Int. J. Syst. Bacteriol.">
        <title>Description of the erythromycin-producing bacterium Arthrobacter sp. strain NRRL B-3381 as Aeromicrobium erythreum gen. nov., sp. nov.</title>
        <authorList>
            <person name="Miller E.S."/>
            <person name="Woese C.R."/>
            <person name="Brenner S."/>
        </authorList>
    </citation>
    <scope>NUCLEOTIDE SEQUENCE [LARGE SCALE GENOMIC DNA]</scope>
    <source>
        <strain evidence="11 12">AR18</strain>
    </source>
</reference>
<dbReference type="InterPro" id="IPR051535">
    <property type="entry name" value="Siderophore_ABC-ATPase"/>
</dbReference>
<sequence>MEERHDMNESSLRADGITVGYGGAPVLRDLDFTVSRGHFTAVIGPNGCGKSTLVKTLARTLRPTAGQVVLDGVPLERHRSKHVARRIGLLPQEPVVPDGITVEELVARGRHPYHAPLRQWSEGDDEAIASALTATGVEALAGRRVADLSGGQRQRAWIAMVLAQQTEFVLLDEPTSFLDLAHQLDVLHLCQEIRAAGRTVVAVLHDLNQAARYADRVVLMRDGDVVAEGTAREVVTSAQVEEVFGVRCRLVEDPESATPLMIPLQDQRARP</sequence>
<evidence type="ECO:0000256" key="5">
    <source>
        <dbReference type="ARBA" id="ARBA00022741"/>
    </source>
</evidence>
<dbReference type="SMART" id="SM00382">
    <property type="entry name" value="AAA"/>
    <property type="match status" value="1"/>
</dbReference>
<keyword evidence="3" id="KW-1003">Cell membrane</keyword>
<dbReference type="PANTHER" id="PTHR42771">
    <property type="entry name" value="IRON(3+)-HYDROXAMATE IMPORT ATP-BINDING PROTEIN FHUC"/>
    <property type="match status" value="1"/>
</dbReference>
<dbReference type="Gene3D" id="3.40.50.300">
    <property type="entry name" value="P-loop containing nucleotide triphosphate hydrolases"/>
    <property type="match status" value="1"/>
</dbReference>
<keyword evidence="12" id="KW-1185">Reference proteome</keyword>
<comment type="subcellular location">
    <subcellularLocation>
        <location evidence="1">Cell membrane</location>
        <topology evidence="1">Peripheral membrane protein</topology>
    </subcellularLocation>
</comment>
<dbReference type="STRING" id="2041.AERYTH_11910"/>
<organism evidence="11 12">
    <name type="scientific">Aeromicrobium erythreum</name>
    <dbReference type="NCBI Taxonomy" id="2041"/>
    <lineage>
        <taxon>Bacteria</taxon>
        <taxon>Bacillati</taxon>
        <taxon>Actinomycetota</taxon>
        <taxon>Actinomycetes</taxon>
        <taxon>Propionibacteriales</taxon>
        <taxon>Nocardioidaceae</taxon>
        <taxon>Aeromicrobium</taxon>
    </lineage>
</organism>
<dbReference type="GO" id="GO:0006826">
    <property type="term" value="P:iron ion transport"/>
    <property type="evidence" value="ECO:0007669"/>
    <property type="project" value="UniProtKB-KW"/>
</dbReference>
<protein>
    <recommendedName>
        <fullName evidence="10">ABC transporter domain-containing protein</fullName>
    </recommendedName>
</protein>
<keyword evidence="2" id="KW-0813">Transport</keyword>
<dbReference type="PROSITE" id="PS50893">
    <property type="entry name" value="ABC_TRANSPORTER_2"/>
    <property type="match status" value="1"/>
</dbReference>
<dbReference type="Pfam" id="PF00005">
    <property type="entry name" value="ABC_tran"/>
    <property type="match status" value="1"/>
</dbReference>
<accession>A0A0U3T3M8</accession>
<dbReference type="AlphaFoldDB" id="A0A0U3T3M8"/>
<evidence type="ECO:0000256" key="8">
    <source>
        <dbReference type="ARBA" id="ARBA00023065"/>
    </source>
</evidence>
<evidence type="ECO:0000313" key="11">
    <source>
        <dbReference type="EMBL" id="ALX05354.1"/>
    </source>
</evidence>
<dbReference type="InterPro" id="IPR017871">
    <property type="entry name" value="ABC_transporter-like_CS"/>
</dbReference>
<evidence type="ECO:0000313" key="12">
    <source>
        <dbReference type="Proteomes" id="UP000067689"/>
    </source>
</evidence>
<keyword evidence="5" id="KW-0547">Nucleotide-binding</keyword>
<keyword evidence="6" id="KW-0067">ATP-binding</keyword>